<evidence type="ECO:0000313" key="7">
    <source>
        <dbReference type="Proteomes" id="UP001158576"/>
    </source>
</evidence>
<keyword evidence="7" id="KW-1185">Reference proteome</keyword>
<evidence type="ECO:0000256" key="4">
    <source>
        <dbReference type="SAM" id="MobiDB-lite"/>
    </source>
</evidence>
<dbReference type="InterPro" id="IPR036028">
    <property type="entry name" value="SH3-like_dom_sf"/>
</dbReference>
<organism evidence="6 7">
    <name type="scientific">Oikopleura dioica</name>
    <name type="common">Tunicate</name>
    <dbReference type="NCBI Taxonomy" id="34765"/>
    <lineage>
        <taxon>Eukaryota</taxon>
        <taxon>Metazoa</taxon>
        <taxon>Chordata</taxon>
        <taxon>Tunicata</taxon>
        <taxon>Appendicularia</taxon>
        <taxon>Copelata</taxon>
        <taxon>Oikopleuridae</taxon>
        <taxon>Oikopleura</taxon>
    </lineage>
</organism>
<evidence type="ECO:0000313" key="6">
    <source>
        <dbReference type="EMBL" id="CAG5088800.1"/>
    </source>
</evidence>
<accession>A0ABN7S4W3</accession>
<dbReference type="EMBL" id="OU015568">
    <property type="protein sequence ID" value="CAG5088800.1"/>
    <property type="molecule type" value="Genomic_DNA"/>
</dbReference>
<reference evidence="6 7" key="1">
    <citation type="submission" date="2021-04" db="EMBL/GenBank/DDBJ databases">
        <authorList>
            <person name="Bliznina A."/>
        </authorList>
    </citation>
    <scope>NUCLEOTIDE SEQUENCE [LARGE SCALE GENOMIC DNA]</scope>
</reference>
<keyword evidence="3" id="KW-0175">Coiled coil</keyword>
<dbReference type="InterPro" id="IPR001452">
    <property type="entry name" value="SH3_domain"/>
</dbReference>
<feature type="region of interest" description="Disordered" evidence="4">
    <location>
        <begin position="294"/>
        <end position="336"/>
    </location>
</feature>
<dbReference type="PROSITE" id="PS50002">
    <property type="entry name" value="SH3"/>
    <property type="match status" value="1"/>
</dbReference>
<evidence type="ECO:0000256" key="2">
    <source>
        <dbReference type="PROSITE-ProRule" id="PRU00192"/>
    </source>
</evidence>
<dbReference type="Gene3D" id="2.30.30.40">
    <property type="entry name" value="SH3 Domains"/>
    <property type="match status" value="1"/>
</dbReference>
<evidence type="ECO:0000256" key="1">
    <source>
        <dbReference type="ARBA" id="ARBA00022443"/>
    </source>
</evidence>
<dbReference type="Proteomes" id="UP001158576">
    <property type="component" value="Chromosome PAR"/>
</dbReference>
<evidence type="ECO:0000256" key="3">
    <source>
        <dbReference type="SAM" id="Coils"/>
    </source>
</evidence>
<feature type="domain" description="SH3" evidence="5">
    <location>
        <begin position="391"/>
        <end position="459"/>
    </location>
</feature>
<dbReference type="SUPFAM" id="SSF103657">
    <property type="entry name" value="BAR/IMD domain-like"/>
    <property type="match status" value="1"/>
</dbReference>
<dbReference type="SMART" id="SM00326">
    <property type="entry name" value="SH3"/>
    <property type="match status" value="1"/>
</dbReference>
<dbReference type="Gene3D" id="1.20.1270.60">
    <property type="entry name" value="Arfaptin homology (AH) domain/BAR domain"/>
    <property type="match status" value="1"/>
</dbReference>
<gene>
    <name evidence="6" type="ORF">OKIOD_LOCUS3534</name>
</gene>
<feature type="coiled-coil region" evidence="3">
    <location>
        <begin position="149"/>
        <end position="183"/>
    </location>
</feature>
<dbReference type="InterPro" id="IPR027267">
    <property type="entry name" value="AH/BAR_dom_sf"/>
</dbReference>
<dbReference type="CDD" id="cd00174">
    <property type="entry name" value="SH3"/>
    <property type="match status" value="1"/>
</dbReference>
<name>A0ABN7S4W3_OIKDI</name>
<dbReference type="SUPFAM" id="SSF50044">
    <property type="entry name" value="SH3-domain"/>
    <property type="match status" value="1"/>
</dbReference>
<keyword evidence="1 2" id="KW-0728">SH3 domain</keyword>
<sequence length="463" mass="52419">MSTSLRRRPSLFPKPRKVRKRNNYYEMSWNVLGESFTKLLEHLETNQKRSQAMIDTWLAVAQTQQAYSVRLQGVAEQHEKKYFGSIKESEAEANANLQPHKSFNSIFAILKSESTAAKNSFEMMNSAIGALKGKQAMNADDIRKLKVGYEDKTSDLKLKLKEARKLEKNLDEAVAEKKRITDLQNAKKKSSFFKSSTHDRQKARAKELICREEYTKQVYIYNDNRKHIFGDFLPKLCEKAEEVYRKQIIAIEECRCATNQTFQFTSMEKTPAADAEEDLQRIFRTFSSVASNSDFPELELPAETNSSGSKSEVPDSGFGSGEQNGTAIPGRRMTLGDETYAEPKKISSSSLDFGLSTYELIDTSPRPSFLTRGNSVKLTASQPPPPPPPNRCLRKFVALYNYNGQDAEGFEVDNALAIHENDKLTEEPSDGTDDGWMMVRDEHNDVGMVPLSYLREVFDPCTV</sequence>
<proteinExistence type="predicted"/>
<evidence type="ECO:0000259" key="5">
    <source>
        <dbReference type="PROSITE" id="PS50002"/>
    </source>
</evidence>
<protein>
    <submittedName>
        <fullName evidence="6">Oidioi.mRNA.OKI2018_I69.PAR.g11976.t1.cds</fullName>
    </submittedName>
</protein>